<proteinExistence type="predicted"/>
<evidence type="ECO:0000313" key="1">
    <source>
        <dbReference type="EMBL" id="KER37262.1"/>
    </source>
</evidence>
<evidence type="ECO:0000313" key="2">
    <source>
        <dbReference type="Proteomes" id="UP000028135"/>
    </source>
</evidence>
<name>A0A8E0WTQ7_9SPHN</name>
<accession>A0A8E0WTQ7</accession>
<comment type="caution">
    <text evidence="1">The sequence shown here is derived from an EMBL/GenBank/DDBJ whole genome shotgun (WGS) entry which is preliminary data.</text>
</comment>
<reference evidence="1 2" key="1">
    <citation type="submission" date="2014-05" db="EMBL/GenBank/DDBJ databases">
        <title>Genome Announcement of Sphingobium lucknowense F2.</title>
        <authorList>
            <person name="Lal R."/>
            <person name="Negi V."/>
            <person name="Lata P."/>
            <person name="Sangwan N."/>
            <person name="Gupta S.K."/>
            <person name="Rao D.L.N."/>
            <person name="Das S."/>
        </authorList>
    </citation>
    <scope>NUCLEOTIDE SEQUENCE [LARGE SCALE GENOMIC DNA]</scope>
    <source>
        <strain evidence="1 2">F2</strain>
    </source>
</reference>
<gene>
    <name evidence="1" type="ORF">AL00_06200</name>
</gene>
<sequence>MQAVNDIFEAFGDSPSAIAKATGFPVQTVCDWRGKGKTEIPPWRRRAVLDAAKRLKIDLPAHCVEYLVSDARLPRAKQADAA</sequence>
<dbReference type="AlphaFoldDB" id="A0A8E0WTQ7"/>
<protein>
    <submittedName>
        <fullName evidence="1">Uncharacterized protein</fullName>
    </submittedName>
</protein>
<organism evidence="1 2">
    <name type="scientific">Sphingobium indicum F2</name>
    <dbReference type="NCBI Taxonomy" id="1450518"/>
    <lineage>
        <taxon>Bacteria</taxon>
        <taxon>Pseudomonadati</taxon>
        <taxon>Pseudomonadota</taxon>
        <taxon>Alphaproteobacteria</taxon>
        <taxon>Sphingomonadales</taxon>
        <taxon>Sphingomonadaceae</taxon>
        <taxon>Sphingobium</taxon>
    </lineage>
</organism>
<dbReference type="Proteomes" id="UP000028135">
    <property type="component" value="Unassembled WGS sequence"/>
</dbReference>
<dbReference type="EMBL" id="JANF02000027">
    <property type="protein sequence ID" value="KER37262.1"/>
    <property type="molecule type" value="Genomic_DNA"/>
</dbReference>